<dbReference type="AlphaFoldDB" id="A0A5J4VHT2"/>
<comment type="caution">
    <text evidence="1">The sequence shown here is derived from an EMBL/GenBank/DDBJ whole genome shotgun (WGS) entry which is preliminary data.</text>
</comment>
<gene>
    <name evidence="1" type="ORF">EZS28_022414</name>
</gene>
<name>A0A5J4VHT2_9EUKA</name>
<evidence type="ECO:0000313" key="1">
    <source>
        <dbReference type="EMBL" id="KAA6382060.1"/>
    </source>
</evidence>
<protein>
    <submittedName>
        <fullName evidence="1">Uncharacterized protein</fullName>
    </submittedName>
</protein>
<sequence>MKSPTIPEVEPQFEKEIEIDAVEVADISQIDLFQLLFQHSFQQPVIRCETPTLSAKRRSQIFEETLPPVPSLCPNTKSEDDALLLLNADKTELIEAYNKIEVDALLDDKLNITNQIDANTKQKDDVLLLLKADKTLLAGYVDLTSTQTIKGHSITISISRAKIIYFYIAKLNDRLAAVFDESF</sequence>
<dbReference type="Proteomes" id="UP000324800">
    <property type="component" value="Unassembled WGS sequence"/>
</dbReference>
<evidence type="ECO:0000313" key="2">
    <source>
        <dbReference type="Proteomes" id="UP000324800"/>
    </source>
</evidence>
<dbReference type="EMBL" id="SNRW01006987">
    <property type="protein sequence ID" value="KAA6382060.1"/>
    <property type="molecule type" value="Genomic_DNA"/>
</dbReference>
<organism evidence="1 2">
    <name type="scientific">Streblomastix strix</name>
    <dbReference type="NCBI Taxonomy" id="222440"/>
    <lineage>
        <taxon>Eukaryota</taxon>
        <taxon>Metamonada</taxon>
        <taxon>Preaxostyla</taxon>
        <taxon>Oxymonadida</taxon>
        <taxon>Streblomastigidae</taxon>
        <taxon>Streblomastix</taxon>
    </lineage>
</organism>
<reference evidence="1 2" key="1">
    <citation type="submission" date="2019-03" db="EMBL/GenBank/DDBJ databases">
        <title>Single cell metagenomics reveals metabolic interactions within the superorganism composed of flagellate Streblomastix strix and complex community of Bacteroidetes bacteria on its surface.</title>
        <authorList>
            <person name="Treitli S.C."/>
            <person name="Kolisko M."/>
            <person name="Husnik F."/>
            <person name="Keeling P."/>
            <person name="Hampl V."/>
        </authorList>
    </citation>
    <scope>NUCLEOTIDE SEQUENCE [LARGE SCALE GENOMIC DNA]</scope>
    <source>
        <strain evidence="1">ST1C</strain>
    </source>
</reference>
<accession>A0A5J4VHT2</accession>
<proteinExistence type="predicted"/>